<dbReference type="InterPro" id="IPR015915">
    <property type="entry name" value="Kelch-typ_b-propeller"/>
</dbReference>
<reference evidence="3 4" key="1">
    <citation type="submission" date="2024-04" db="EMBL/GenBank/DDBJ databases">
        <title>Genome assembly C_amara_ONT_v2.</title>
        <authorList>
            <person name="Yant L."/>
            <person name="Moore C."/>
            <person name="Slenker M."/>
        </authorList>
    </citation>
    <scope>NUCLEOTIDE SEQUENCE [LARGE SCALE GENOMIC DNA]</scope>
    <source>
        <tissue evidence="3">Leaf</tissue>
    </source>
</reference>
<dbReference type="Proteomes" id="UP001558713">
    <property type="component" value="Unassembled WGS sequence"/>
</dbReference>
<dbReference type="Gene3D" id="2.120.10.80">
    <property type="entry name" value="Kelch-type beta propeller"/>
    <property type="match status" value="1"/>
</dbReference>
<dbReference type="SMART" id="SM00612">
    <property type="entry name" value="Kelch"/>
    <property type="match status" value="1"/>
</dbReference>
<dbReference type="SUPFAM" id="SSF81383">
    <property type="entry name" value="F-box domain"/>
    <property type="match status" value="1"/>
</dbReference>
<dbReference type="PANTHER" id="PTHR24414:SF184">
    <property type="entry name" value="GALACTOSE OXIDASE_KELCH REPEAT SUPERFAMILY PROTEIN"/>
    <property type="match status" value="1"/>
</dbReference>
<evidence type="ECO:0000313" key="3">
    <source>
        <dbReference type="EMBL" id="KAL1207399.1"/>
    </source>
</evidence>
<name>A0ABD1AVK0_CARAN</name>
<evidence type="ECO:0000259" key="2">
    <source>
        <dbReference type="PROSITE" id="PS50181"/>
    </source>
</evidence>
<proteinExistence type="predicted"/>
<comment type="caution">
    <text evidence="3">The sequence shown here is derived from an EMBL/GenBank/DDBJ whole genome shotgun (WGS) entry which is preliminary data.</text>
</comment>
<keyword evidence="4" id="KW-1185">Reference proteome</keyword>
<gene>
    <name evidence="3" type="ORF">V5N11_006993</name>
</gene>
<dbReference type="Pfam" id="PF25210">
    <property type="entry name" value="Kelch_FKB95"/>
    <property type="match status" value="1"/>
</dbReference>
<organism evidence="3 4">
    <name type="scientific">Cardamine amara subsp. amara</name>
    <dbReference type="NCBI Taxonomy" id="228776"/>
    <lineage>
        <taxon>Eukaryota</taxon>
        <taxon>Viridiplantae</taxon>
        <taxon>Streptophyta</taxon>
        <taxon>Embryophyta</taxon>
        <taxon>Tracheophyta</taxon>
        <taxon>Spermatophyta</taxon>
        <taxon>Magnoliopsida</taxon>
        <taxon>eudicotyledons</taxon>
        <taxon>Gunneridae</taxon>
        <taxon>Pentapetalae</taxon>
        <taxon>rosids</taxon>
        <taxon>malvids</taxon>
        <taxon>Brassicales</taxon>
        <taxon>Brassicaceae</taxon>
        <taxon>Cardamineae</taxon>
        <taxon>Cardamine</taxon>
    </lineage>
</organism>
<feature type="compositionally biased region" description="Basic residues" evidence="1">
    <location>
        <begin position="1"/>
        <end position="11"/>
    </location>
</feature>
<dbReference type="PROSITE" id="PS50181">
    <property type="entry name" value="FBOX"/>
    <property type="match status" value="1"/>
</dbReference>
<dbReference type="EMBL" id="JBANAX010000476">
    <property type="protein sequence ID" value="KAL1207399.1"/>
    <property type="molecule type" value="Genomic_DNA"/>
</dbReference>
<dbReference type="InterPro" id="IPR057499">
    <property type="entry name" value="Kelch_FKB95"/>
</dbReference>
<dbReference type="AlphaFoldDB" id="A0ABD1AVK0"/>
<feature type="region of interest" description="Disordered" evidence="1">
    <location>
        <begin position="1"/>
        <end position="20"/>
    </location>
</feature>
<dbReference type="PANTHER" id="PTHR24414">
    <property type="entry name" value="F-BOX/KELCH-REPEAT PROTEIN SKIP4"/>
    <property type="match status" value="1"/>
</dbReference>
<dbReference type="SMART" id="SM00256">
    <property type="entry name" value="FBOX"/>
    <property type="match status" value="1"/>
</dbReference>
<accession>A0ABD1AVK0</accession>
<evidence type="ECO:0000313" key="4">
    <source>
        <dbReference type="Proteomes" id="UP001558713"/>
    </source>
</evidence>
<dbReference type="InterPro" id="IPR006652">
    <property type="entry name" value="Kelch_1"/>
</dbReference>
<feature type="domain" description="F-box" evidence="2">
    <location>
        <begin position="18"/>
        <end position="64"/>
    </location>
</feature>
<dbReference type="InterPro" id="IPR001810">
    <property type="entry name" value="F-box_dom"/>
</dbReference>
<evidence type="ECO:0000256" key="1">
    <source>
        <dbReference type="SAM" id="MobiDB-lite"/>
    </source>
</evidence>
<dbReference type="CDD" id="cd22152">
    <property type="entry name" value="F-box_AtAFR-like"/>
    <property type="match status" value="1"/>
</dbReference>
<dbReference type="SUPFAM" id="SSF117281">
    <property type="entry name" value="Kelch motif"/>
    <property type="match status" value="1"/>
</dbReference>
<dbReference type="InterPro" id="IPR036047">
    <property type="entry name" value="F-box-like_dom_sf"/>
</dbReference>
<dbReference type="InterPro" id="IPR050354">
    <property type="entry name" value="F-box/kelch-repeat_ARATH"/>
</dbReference>
<dbReference type="Pfam" id="PF00646">
    <property type="entry name" value="F-box"/>
    <property type="match status" value="1"/>
</dbReference>
<protein>
    <submittedName>
        <fullName evidence="3">F-box/kelch-repeat protein</fullName>
    </submittedName>
</protein>
<sequence>MSSPEKKRKPTTRNSPESNPIPSLPYDLVLSCLARVSRLHYPTLSLVSKTFQSLIASPELYKTRSFLNRTESCLYICLEFPSDPTPRWFTLYQKPNQTLTKEKKKKKSSGYVLIPLSIPNSPPTQYDRGILAVGSNIYAIGGSNKCGTEYVNSTNVSILDCRSHMWHDAPSLRIRRINPAGNVVDGKLYVAGGCEDFDSSNWMEVFDLKTPTWELVLSPFAKRCKSHIYKSSVVDGEIYIFGDKGVVYKPKEDRWEMVEENQSLDLGWGLLCYCVIGNILYSYTYSGGIRYYDTEVRNWMDLNGLGGFPKCAAYAFVKIADYGGKMAVFWDKYLRSSGYKSKTIWCAVISLERSKTKEVWGKVEWVDVVLTVPHAYKFVDALTAIL</sequence>